<comment type="caution">
    <text evidence="2">The sequence shown here is derived from an EMBL/GenBank/DDBJ whole genome shotgun (WGS) entry which is preliminary data.</text>
</comment>
<accession>A0A840RLX9</accession>
<dbReference type="PIRSF" id="PIRSF016481">
    <property type="entry name" value="Pilus_assembly_PilP"/>
    <property type="match status" value="1"/>
</dbReference>
<organism evidence="2 3">
    <name type="scientific">Silvimonas terrae</name>
    <dbReference type="NCBI Taxonomy" id="300266"/>
    <lineage>
        <taxon>Bacteria</taxon>
        <taxon>Pseudomonadati</taxon>
        <taxon>Pseudomonadota</taxon>
        <taxon>Betaproteobacteria</taxon>
        <taxon>Neisseriales</taxon>
        <taxon>Chitinibacteraceae</taxon>
        <taxon>Silvimonas</taxon>
    </lineage>
</organism>
<dbReference type="Proteomes" id="UP000543030">
    <property type="component" value="Unassembled WGS sequence"/>
</dbReference>
<dbReference type="PROSITE" id="PS51257">
    <property type="entry name" value="PROKAR_LIPOPROTEIN"/>
    <property type="match status" value="1"/>
</dbReference>
<protein>
    <submittedName>
        <fullName evidence="2">Type IV pilus assembly protein PilP</fullName>
    </submittedName>
</protein>
<dbReference type="AlphaFoldDB" id="A0A840RLX9"/>
<feature type="signal peptide" evidence="1">
    <location>
        <begin position="1"/>
        <end position="32"/>
    </location>
</feature>
<evidence type="ECO:0000313" key="3">
    <source>
        <dbReference type="Proteomes" id="UP000543030"/>
    </source>
</evidence>
<feature type="chain" id="PRO_5032477814" evidence="1">
    <location>
        <begin position="33"/>
        <end position="186"/>
    </location>
</feature>
<dbReference type="EMBL" id="JACHHN010000009">
    <property type="protein sequence ID" value="MBB5193173.1"/>
    <property type="molecule type" value="Genomic_DNA"/>
</dbReference>
<name>A0A840RLX9_9NEIS</name>
<evidence type="ECO:0000313" key="2">
    <source>
        <dbReference type="EMBL" id="MBB5193173.1"/>
    </source>
</evidence>
<keyword evidence="3" id="KW-1185">Reference proteome</keyword>
<dbReference type="RefSeq" id="WP_246428790.1">
    <property type="nucleotide sequence ID" value="NZ_JACHHN010000009.1"/>
</dbReference>
<proteinExistence type="predicted"/>
<evidence type="ECO:0000256" key="1">
    <source>
        <dbReference type="SAM" id="SignalP"/>
    </source>
</evidence>
<keyword evidence="1" id="KW-0732">Signal</keyword>
<dbReference type="Pfam" id="PF04351">
    <property type="entry name" value="PilP"/>
    <property type="match status" value="1"/>
</dbReference>
<reference evidence="2 3" key="1">
    <citation type="submission" date="2020-08" db="EMBL/GenBank/DDBJ databases">
        <title>Genomic Encyclopedia of Type Strains, Phase IV (KMG-IV): sequencing the most valuable type-strain genomes for metagenomic binning, comparative biology and taxonomic classification.</title>
        <authorList>
            <person name="Goeker M."/>
        </authorList>
    </citation>
    <scope>NUCLEOTIDE SEQUENCE [LARGE SCALE GENOMIC DNA]</scope>
    <source>
        <strain evidence="2 3">DSM 18233</strain>
    </source>
</reference>
<gene>
    <name evidence="2" type="ORF">HNQ50_003927</name>
</gene>
<dbReference type="InterPro" id="IPR007446">
    <property type="entry name" value="PilP"/>
</dbReference>
<dbReference type="Gene3D" id="2.30.30.830">
    <property type="match status" value="1"/>
</dbReference>
<sequence>MSNPRLDHLHKRMMLRGLAVSMLALMLAGCFGDENSDLKAWMHERAEGMRGHIEPLPEARQYTPFAYNAFDMADPFNPHKMDAARKSNSALAPDQNRPKEALENYDLEKLTFVGTLQQGKTVQALVHAPDGNLYRVKVGNYMGQNFGKILAITDTEVKLKEIVEDSGGDWVERDTSLPLQEAEQKK</sequence>